<dbReference type="GO" id="GO:0005975">
    <property type="term" value="P:carbohydrate metabolic process"/>
    <property type="evidence" value="ECO:0007669"/>
    <property type="project" value="InterPro"/>
</dbReference>
<dbReference type="GO" id="GO:0016832">
    <property type="term" value="F:aldehyde-lyase activity"/>
    <property type="evidence" value="ECO:0007669"/>
    <property type="project" value="InterPro"/>
</dbReference>
<dbReference type="Pfam" id="PF01116">
    <property type="entry name" value="F_bP_aldolase"/>
    <property type="match status" value="1"/>
</dbReference>
<proteinExistence type="predicted"/>
<dbReference type="NCBIfam" id="TIGR00167">
    <property type="entry name" value="cbbA"/>
    <property type="match status" value="1"/>
</dbReference>
<dbReference type="CDD" id="cd00947">
    <property type="entry name" value="TBP_aldolase_IIB"/>
    <property type="match status" value="1"/>
</dbReference>
<accession>A0A3A6QB32</accession>
<evidence type="ECO:0000256" key="3">
    <source>
        <dbReference type="PIRSR" id="PIRSR001359-3"/>
    </source>
</evidence>
<feature type="binding site" evidence="3">
    <location>
        <position position="133"/>
    </location>
    <ligand>
        <name>Zn(2+)</name>
        <dbReference type="ChEBI" id="CHEBI:29105"/>
        <label>2</label>
    </ligand>
</feature>
<keyword evidence="5" id="KW-1185">Reference proteome</keyword>
<dbReference type="PANTHER" id="PTHR30304:SF0">
    <property type="entry name" value="D-TAGATOSE-1,6-BISPHOSPHATE ALDOLASE SUBUNIT GATY-RELATED"/>
    <property type="match status" value="1"/>
</dbReference>
<comment type="cofactor">
    <cofactor evidence="3">
        <name>Zn(2+)</name>
        <dbReference type="ChEBI" id="CHEBI:29105"/>
    </cofactor>
    <text evidence="3">Binds 2 Zn(2+) ions per subunit. One is catalytic and the other provides a structural contribution.</text>
</comment>
<keyword evidence="3" id="KW-0862">Zinc</keyword>
<dbReference type="Proteomes" id="UP000273252">
    <property type="component" value="Unassembled WGS sequence"/>
</dbReference>
<evidence type="ECO:0000313" key="4">
    <source>
        <dbReference type="EMBL" id="RJX69374.1"/>
    </source>
</evidence>
<feature type="binding site" evidence="3">
    <location>
        <position position="179"/>
    </location>
    <ligand>
        <name>Zn(2+)</name>
        <dbReference type="ChEBI" id="CHEBI:29105"/>
        <label>1</label>
        <note>catalytic</note>
    </ligand>
</feature>
<protein>
    <submittedName>
        <fullName evidence="4">Class II fructose-bisphosphate aldolase</fullName>
    </submittedName>
</protein>
<feature type="binding site" evidence="2">
    <location>
        <begin position="229"/>
        <end position="232"/>
    </location>
    <ligand>
        <name>dihydroxyacetone phosphate</name>
        <dbReference type="ChEBI" id="CHEBI:57642"/>
    </ligand>
</feature>
<dbReference type="PROSITE" id="PS00806">
    <property type="entry name" value="ALDOLASE_CLASS_II_2"/>
    <property type="match status" value="1"/>
</dbReference>
<dbReference type="InterPro" id="IPR013785">
    <property type="entry name" value="Aldolase_TIM"/>
</dbReference>
<dbReference type="Gene3D" id="3.20.20.70">
    <property type="entry name" value="Aldolase class I"/>
    <property type="match status" value="1"/>
</dbReference>
<keyword evidence="3" id="KW-0479">Metal-binding</keyword>
<dbReference type="PIRSF" id="PIRSF001359">
    <property type="entry name" value="F_bP_aldolase_II"/>
    <property type="match status" value="1"/>
</dbReference>
<dbReference type="InterPro" id="IPR000771">
    <property type="entry name" value="FBA_II"/>
</dbReference>
<dbReference type="OrthoDB" id="9803995at2"/>
<feature type="binding site" evidence="2">
    <location>
        <begin position="208"/>
        <end position="210"/>
    </location>
    <ligand>
        <name>dihydroxyacetone phosphate</name>
        <dbReference type="ChEBI" id="CHEBI:57642"/>
    </ligand>
</feature>
<dbReference type="AlphaFoldDB" id="A0A3A6QB32"/>
<dbReference type="GO" id="GO:0008270">
    <property type="term" value="F:zinc ion binding"/>
    <property type="evidence" value="ECO:0007669"/>
    <property type="project" value="InterPro"/>
</dbReference>
<dbReference type="InterPro" id="IPR050246">
    <property type="entry name" value="Class_II_FBP_aldolase"/>
</dbReference>
<evidence type="ECO:0000256" key="1">
    <source>
        <dbReference type="PIRSR" id="PIRSR001359-1"/>
    </source>
</evidence>
<evidence type="ECO:0000313" key="5">
    <source>
        <dbReference type="Proteomes" id="UP000273252"/>
    </source>
</evidence>
<dbReference type="PANTHER" id="PTHR30304">
    <property type="entry name" value="D-TAGATOSE-1,6-BISPHOSPHATE ALDOLASE"/>
    <property type="match status" value="1"/>
</dbReference>
<comment type="caution">
    <text evidence="4">The sequence shown here is derived from an EMBL/GenBank/DDBJ whole genome shotgun (WGS) entry which is preliminary data.</text>
</comment>
<sequence length="278" mass="30235">MLVTTKQMLTKAHKGGFAVPSANFIDYDTAKTYVSLAERINKPLILSFAEAHQEYLALKEAAYIAHYLANEANVDVALHLDHGTQPDVVMEAIRLGFTSVMIDASVESLDRNIQITQKIVSHAHKHGVPVEAEIGHVGAGENFESHLQHDSIYTDVNEAIRFAAETNVDFLAVSIGTAHGVYAGVPQLNFERLKELHSAIDIPLVLHGGSSTGDENLARCVANGIAKINIFTDFVTAGVNAINGHQFADYFAAKRAIQASIAEVLEHYYTVFGTADHE</sequence>
<gene>
    <name evidence="4" type="ORF">DZ860_15425</name>
</gene>
<feature type="active site" description="Proton donor" evidence="1">
    <location>
        <position position="81"/>
    </location>
</feature>
<feature type="binding site" evidence="3">
    <location>
        <position position="207"/>
    </location>
    <ligand>
        <name>Zn(2+)</name>
        <dbReference type="ChEBI" id="CHEBI:29105"/>
        <label>1</label>
        <note>catalytic</note>
    </ligand>
</feature>
<reference evidence="4 5" key="1">
    <citation type="submission" date="2018-08" db="EMBL/GenBank/DDBJ databases">
        <title>Vibrio isolated from the Eastern China Marginal Seas.</title>
        <authorList>
            <person name="Li Y."/>
        </authorList>
    </citation>
    <scope>NUCLEOTIDE SEQUENCE [LARGE SCALE GENOMIC DNA]</scope>
    <source>
        <strain evidence="4 5">BEI233</strain>
    </source>
</reference>
<name>A0A3A6QB32_9VIBR</name>
<feature type="binding site" evidence="3">
    <location>
        <position position="103"/>
    </location>
    <ligand>
        <name>Zn(2+)</name>
        <dbReference type="ChEBI" id="CHEBI:29105"/>
        <label>2</label>
    </ligand>
</feature>
<dbReference type="RefSeq" id="WP_120032945.1">
    <property type="nucleotide sequence ID" value="NZ_QVMU01000016.1"/>
</dbReference>
<evidence type="ECO:0000256" key="2">
    <source>
        <dbReference type="PIRSR" id="PIRSR001359-2"/>
    </source>
</evidence>
<dbReference type="EMBL" id="QVMU01000016">
    <property type="protein sequence ID" value="RJX69374.1"/>
    <property type="molecule type" value="Genomic_DNA"/>
</dbReference>
<dbReference type="SUPFAM" id="SSF51569">
    <property type="entry name" value="Aldolase"/>
    <property type="match status" value="1"/>
</dbReference>
<organism evidence="4 5">
    <name type="scientific">Vibrio sinensis</name>
    <dbReference type="NCBI Taxonomy" id="2302434"/>
    <lineage>
        <taxon>Bacteria</taxon>
        <taxon>Pseudomonadati</taxon>
        <taxon>Pseudomonadota</taxon>
        <taxon>Gammaproteobacteria</taxon>
        <taxon>Vibrionales</taxon>
        <taxon>Vibrionaceae</taxon>
        <taxon>Vibrio</taxon>
    </lineage>
</organism>
<feature type="binding site" evidence="2">
    <location>
        <position position="180"/>
    </location>
    <ligand>
        <name>dihydroxyacetone phosphate</name>
        <dbReference type="ChEBI" id="CHEBI:57642"/>
    </ligand>
</feature>
<feature type="binding site" evidence="3">
    <location>
        <position position="82"/>
    </location>
    <ligand>
        <name>Zn(2+)</name>
        <dbReference type="ChEBI" id="CHEBI:29105"/>
        <label>1</label>
        <note>catalytic</note>
    </ligand>
</feature>